<organism evidence="1 2">
    <name type="scientific">Comamonas serinivorans</name>
    <dbReference type="NCBI Taxonomy" id="1082851"/>
    <lineage>
        <taxon>Bacteria</taxon>
        <taxon>Pseudomonadati</taxon>
        <taxon>Pseudomonadota</taxon>
        <taxon>Betaproteobacteria</taxon>
        <taxon>Burkholderiales</taxon>
        <taxon>Comamonadaceae</taxon>
        <taxon>Comamonas</taxon>
    </lineage>
</organism>
<proteinExistence type="predicted"/>
<protein>
    <recommendedName>
        <fullName evidence="3">Phage tail protein</fullName>
    </recommendedName>
</protein>
<evidence type="ECO:0000313" key="2">
    <source>
        <dbReference type="Proteomes" id="UP000196138"/>
    </source>
</evidence>
<evidence type="ECO:0000313" key="1">
    <source>
        <dbReference type="EMBL" id="ARU04756.1"/>
    </source>
</evidence>
<dbReference type="InterPro" id="IPR014918">
    <property type="entry name" value="Phage_tail_3"/>
</dbReference>
<gene>
    <name evidence="1" type="ORF">CCO03_08760</name>
</gene>
<accession>A0A1Y0EMC8</accession>
<dbReference type="Gene3D" id="4.10.410.40">
    <property type="match status" value="1"/>
</dbReference>
<dbReference type="KEGG" id="cser:CCO03_08760"/>
<dbReference type="RefSeq" id="WP_087279964.1">
    <property type="nucleotide sequence ID" value="NZ_CP021455.1"/>
</dbReference>
<name>A0A1Y0EMC8_9BURK</name>
<reference evidence="1 2" key="1">
    <citation type="submission" date="2017-05" db="EMBL/GenBank/DDBJ databases">
        <authorList>
            <person name="Song R."/>
            <person name="Chenine A.L."/>
            <person name="Ruprecht R.M."/>
        </authorList>
    </citation>
    <scope>NUCLEOTIDE SEQUENCE [LARGE SCALE GENOMIC DNA]</scope>
    <source>
        <strain evidence="1 2">DSM 26136</strain>
    </source>
</reference>
<keyword evidence="2" id="KW-1185">Reference proteome</keyword>
<dbReference type="EMBL" id="CP021455">
    <property type="protein sequence ID" value="ARU04756.1"/>
    <property type="molecule type" value="Genomic_DNA"/>
</dbReference>
<sequence length="220" mass="23175">MAYSVADGTRFAFSTTFGTPIAVSGITNSANPILSAAAHGLTAGTPFLLKTGWEDLSEAVLRVGATVNAGDFSLEDLDTTDTLFFPSGASAGSLQAITGWQEIQQVTNLTPSGGEQQYAEAEPLAQRYSVRIPTRFSAQSLELEIGDDPSLPGYKLLVRASRAQKLVAIRMLQSNGAVAYGYGYVSVNEFPNLAKGSVTTAAASITFQRPAKRYATAVPV</sequence>
<evidence type="ECO:0008006" key="3">
    <source>
        <dbReference type="Google" id="ProtNLM"/>
    </source>
</evidence>
<dbReference type="Proteomes" id="UP000196138">
    <property type="component" value="Chromosome"/>
</dbReference>
<dbReference type="AlphaFoldDB" id="A0A1Y0EMC8"/>
<dbReference type="Pfam" id="PF08813">
    <property type="entry name" value="Phage_tail_3"/>
    <property type="match status" value="1"/>
</dbReference>
<dbReference type="OrthoDB" id="6538688at2"/>